<feature type="non-terminal residue" evidence="1">
    <location>
        <position position="61"/>
    </location>
</feature>
<reference evidence="1" key="1">
    <citation type="submission" date="2018-05" db="EMBL/GenBank/DDBJ databases">
        <authorList>
            <person name="Lanie J.A."/>
            <person name="Ng W.-L."/>
            <person name="Kazmierczak K.M."/>
            <person name="Andrzejewski T.M."/>
            <person name="Davidsen T.M."/>
            <person name="Wayne K.J."/>
            <person name="Tettelin H."/>
            <person name="Glass J.I."/>
            <person name="Rusch D."/>
            <person name="Podicherti R."/>
            <person name="Tsui H.-C.T."/>
            <person name="Winkler M.E."/>
        </authorList>
    </citation>
    <scope>NUCLEOTIDE SEQUENCE</scope>
</reference>
<organism evidence="1">
    <name type="scientific">marine metagenome</name>
    <dbReference type="NCBI Taxonomy" id="408172"/>
    <lineage>
        <taxon>unclassified sequences</taxon>
        <taxon>metagenomes</taxon>
        <taxon>ecological metagenomes</taxon>
    </lineage>
</organism>
<protein>
    <submittedName>
        <fullName evidence="1">Uncharacterized protein</fullName>
    </submittedName>
</protein>
<feature type="non-terminal residue" evidence="1">
    <location>
        <position position="1"/>
    </location>
</feature>
<sequence>RLLRHLISPASRQSRYRVGSVLLVDRLGCRSWVRLAVMLWYCVLPLRLKKPIQSAAYGRRY</sequence>
<dbReference type="AlphaFoldDB" id="A0A382VC48"/>
<proteinExistence type="predicted"/>
<accession>A0A382VC48</accession>
<gene>
    <name evidence="1" type="ORF">METZ01_LOCUS396907</name>
</gene>
<dbReference type="EMBL" id="UINC01150809">
    <property type="protein sequence ID" value="SVD44053.1"/>
    <property type="molecule type" value="Genomic_DNA"/>
</dbReference>
<name>A0A382VC48_9ZZZZ</name>
<evidence type="ECO:0000313" key="1">
    <source>
        <dbReference type="EMBL" id="SVD44053.1"/>
    </source>
</evidence>